<accession>L9X490</accession>
<organism evidence="2 3">
    <name type="scientific">Natronococcus amylolyticus DSM 10524</name>
    <dbReference type="NCBI Taxonomy" id="1227497"/>
    <lineage>
        <taxon>Archaea</taxon>
        <taxon>Methanobacteriati</taxon>
        <taxon>Methanobacteriota</taxon>
        <taxon>Stenosarchaea group</taxon>
        <taxon>Halobacteria</taxon>
        <taxon>Halobacteriales</taxon>
        <taxon>Natrialbaceae</taxon>
        <taxon>Natronococcus</taxon>
    </lineage>
</organism>
<dbReference type="EMBL" id="AOIB01000031">
    <property type="protein sequence ID" value="ELY55413.1"/>
    <property type="molecule type" value="Genomic_DNA"/>
</dbReference>
<evidence type="ECO:0000259" key="1">
    <source>
        <dbReference type="Pfam" id="PF18545"/>
    </source>
</evidence>
<dbReference type="RefSeq" id="WP_005558299.1">
    <property type="nucleotide sequence ID" value="NZ_AOIB01000031.1"/>
</dbReference>
<dbReference type="eggNOG" id="arCOG08928">
    <property type="taxonomic scope" value="Archaea"/>
</dbReference>
<dbReference type="AlphaFoldDB" id="L9X490"/>
<dbReference type="InterPro" id="IPR040624">
    <property type="entry name" value="HalOD1"/>
</dbReference>
<evidence type="ECO:0000313" key="3">
    <source>
        <dbReference type="Proteomes" id="UP000011688"/>
    </source>
</evidence>
<protein>
    <recommendedName>
        <fullName evidence="1">Halobacterial output domain-containing protein</fullName>
    </recommendedName>
</protein>
<dbReference type="Pfam" id="PF18545">
    <property type="entry name" value="HalOD1"/>
    <property type="match status" value="1"/>
</dbReference>
<dbReference type="OrthoDB" id="181456at2157"/>
<name>L9X490_9EURY</name>
<comment type="caution">
    <text evidence="2">The sequence shown here is derived from an EMBL/GenBank/DDBJ whole genome shotgun (WGS) entry which is preliminary data.</text>
</comment>
<feature type="domain" description="Halobacterial output" evidence="1">
    <location>
        <begin position="18"/>
        <end position="87"/>
    </location>
</feature>
<gene>
    <name evidence="2" type="ORF">C491_16907</name>
</gene>
<proteinExistence type="predicted"/>
<keyword evidence="3" id="KW-1185">Reference proteome</keyword>
<reference evidence="2 3" key="1">
    <citation type="journal article" date="2014" name="PLoS Genet.">
        <title>Phylogenetically driven sequencing of extremely halophilic archaea reveals strategies for static and dynamic osmo-response.</title>
        <authorList>
            <person name="Becker E.A."/>
            <person name="Seitzer P.M."/>
            <person name="Tritt A."/>
            <person name="Larsen D."/>
            <person name="Krusor M."/>
            <person name="Yao A.I."/>
            <person name="Wu D."/>
            <person name="Madern D."/>
            <person name="Eisen J.A."/>
            <person name="Darling A.E."/>
            <person name="Facciotti M.T."/>
        </authorList>
    </citation>
    <scope>NUCLEOTIDE SEQUENCE [LARGE SCALE GENOMIC DNA]</scope>
    <source>
        <strain evidence="2 3">DSM 10524</strain>
    </source>
</reference>
<dbReference type="Proteomes" id="UP000011688">
    <property type="component" value="Unassembled WGS sequence"/>
</dbReference>
<evidence type="ECO:0000313" key="2">
    <source>
        <dbReference type="EMBL" id="ELY55413.1"/>
    </source>
</evidence>
<sequence>MTETRSFDRCSPAERTTKRELTTDVVYTVADVSNTDPVDLPPLYDVIDTDALNDLVAGSHDGALRTISFQYCGYTVTVTGDGDISVASTA</sequence>